<dbReference type="RefSeq" id="WP_270118620.1">
    <property type="nucleotide sequence ID" value="NZ_CP096916.1"/>
</dbReference>
<dbReference type="InterPro" id="IPR004914">
    <property type="entry name" value="Antirestrict"/>
</dbReference>
<sequence length="138" mass="16162">MNTTTTALTATAITGPARLDFLPKLFNEQSYFHGERAVFEWMRRLCQDYNGGYWEYYKVSNGAYFMAPHRPEPMRLQWALNWSDETVSPMAAGIVATLFGIYQILESFPDDELAERYRLLCQYAYELPEHRSIMRLID</sequence>
<accession>A0ABY7N3J5</accession>
<evidence type="ECO:0000256" key="1">
    <source>
        <dbReference type="ARBA" id="ARBA00008618"/>
    </source>
</evidence>
<evidence type="ECO:0000313" key="2">
    <source>
        <dbReference type="EMBL" id="WBM38699.1"/>
    </source>
</evidence>
<proteinExistence type="inferred from homology"/>
<organism evidence="2 3">
    <name type="scientific">Alcaligenes faecalis</name>
    <dbReference type="NCBI Taxonomy" id="511"/>
    <lineage>
        <taxon>Bacteria</taxon>
        <taxon>Pseudomonadati</taxon>
        <taxon>Pseudomonadota</taxon>
        <taxon>Betaproteobacteria</taxon>
        <taxon>Burkholderiales</taxon>
        <taxon>Alcaligenaceae</taxon>
        <taxon>Alcaligenes</taxon>
    </lineage>
</organism>
<reference evidence="2 3" key="1">
    <citation type="submission" date="2022-05" db="EMBL/GenBank/DDBJ databases">
        <title>Complete sequence of strain NY11312.</title>
        <authorList>
            <person name="Zhou D."/>
        </authorList>
    </citation>
    <scope>NUCLEOTIDE SEQUENCE [LARGE SCALE GENOMIC DNA]</scope>
    <source>
        <strain evidence="2 3">NY11312</strain>
    </source>
</reference>
<name>A0ABY7N3J5_ALCFA</name>
<gene>
    <name evidence="2" type="ORF">M2J83_02355</name>
</gene>
<keyword evidence="3" id="KW-1185">Reference proteome</keyword>
<evidence type="ECO:0000313" key="3">
    <source>
        <dbReference type="Proteomes" id="UP001211866"/>
    </source>
</evidence>
<protein>
    <submittedName>
        <fullName evidence="2">Antirestriction protein</fullName>
    </submittedName>
</protein>
<dbReference type="EMBL" id="CP096916">
    <property type="protein sequence ID" value="WBM38699.1"/>
    <property type="molecule type" value="Genomic_DNA"/>
</dbReference>
<dbReference type="Gene3D" id="3.30.70.3580">
    <property type="entry name" value="Antirestriction protein"/>
    <property type="match status" value="1"/>
</dbReference>
<dbReference type="Pfam" id="PF03230">
    <property type="entry name" value="Antirestrict"/>
    <property type="match status" value="1"/>
</dbReference>
<comment type="similarity">
    <text evidence="1">Belongs to the antirestriction protein family.</text>
</comment>
<dbReference type="InterPro" id="IPR042297">
    <property type="entry name" value="Antirestriction_sf"/>
</dbReference>
<dbReference type="Proteomes" id="UP001211866">
    <property type="component" value="Chromosome"/>
</dbReference>